<sequence length="435" mass="50112">MWIYGENVQTRKRGQVEAKKVYELVGGNKRKPFDPQTYDIKKRYAYVDNSYLVRFVVLAFADSKAALQSKVYDESGEERHFRKPARNSLGCAKEALKSYLLVEEKEGTKEDVGREKRKREEEKVEKESDIAKKFRRYGSDSFEISDMEVETSPNPIAVAAPPKTKKKKTQSSELHKPEKEEQGRRVSQEINAKFLKEGQTKQKDPQLDMVLKQLEEETGRCEKIETKLEEMKKKFEEESERRKKLQELLEVMVSDIADIKKLLEAKHMGSVKVCKIKDLRDVAPDASPTYEIPEHHVHIGNQEFISKHAIAQIDKSAIGLRQRLLGLSKLFWPVDLHLMSLKKVSQENVTSLIAILRSMTWRNKNTCFDDDHVRRELGKALSMAATEVKNKNKKKDRSGKGEEVEGDKEEEEEDREGEDSISTIEEVPENTLADL</sequence>
<reference evidence="3" key="1">
    <citation type="submission" date="2022-12" db="EMBL/GenBank/DDBJ databases">
        <title>Chromosome-level genome assembly of the bean flower thrips Megalurothrips usitatus.</title>
        <authorList>
            <person name="Ma L."/>
            <person name="Liu Q."/>
            <person name="Li H."/>
            <person name="Cai W."/>
        </authorList>
    </citation>
    <scope>NUCLEOTIDE SEQUENCE</scope>
    <source>
        <strain evidence="3">Cailab_2022a</strain>
    </source>
</reference>
<dbReference type="Proteomes" id="UP001075354">
    <property type="component" value="Chromosome 6"/>
</dbReference>
<keyword evidence="4" id="KW-1185">Reference proteome</keyword>
<dbReference type="EMBL" id="JAPTSV010000006">
    <property type="protein sequence ID" value="KAJ1526575.1"/>
    <property type="molecule type" value="Genomic_DNA"/>
</dbReference>
<protein>
    <submittedName>
        <fullName evidence="3">Uncharacterized protein</fullName>
    </submittedName>
</protein>
<keyword evidence="1" id="KW-0175">Coiled coil</keyword>
<feature type="compositionally biased region" description="Acidic residues" evidence="2">
    <location>
        <begin position="404"/>
        <end position="419"/>
    </location>
</feature>
<feature type="region of interest" description="Disordered" evidence="2">
    <location>
        <begin position="386"/>
        <end position="435"/>
    </location>
</feature>
<evidence type="ECO:0000313" key="3">
    <source>
        <dbReference type="EMBL" id="KAJ1526575.1"/>
    </source>
</evidence>
<feature type="region of interest" description="Disordered" evidence="2">
    <location>
        <begin position="154"/>
        <end position="186"/>
    </location>
</feature>
<name>A0AAV7XRV4_9NEOP</name>
<proteinExistence type="predicted"/>
<comment type="caution">
    <text evidence="3">The sequence shown here is derived from an EMBL/GenBank/DDBJ whole genome shotgun (WGS) entry which is preliminary data.</text>
</comment>
<dbReference type="AlphaFoldDB" id="A0AAV7XRV4"/>
<evidence type="ECO:0000256" key="2">
    <source>
        <dbReference type="SAM" id="MobiDB-lite"/>
    </source>
</evidence>
<gene>
    <name evidence="3" type="ORF">ONE63_008162</name>
</gene>
<evidence type="ECO:0000313" key="4">
    <source>
        <dbReference type="Proteomes" id="UP001075354"/>
    </source>
</evidence>
<accession>A0AAV7XRV4</accession>
<feature type="coiled-coil region" evidence="1">
    <location>
        <begin position="214"/>
        <end position="248"/>
    </location>
</feature>
<evidence type="ECO:0000256" key="1">
    <source>
        <dbReference type="SAM" id="Coils"/>
    </source>
</evidence>
<feature type="compositionally biased region" description="Basic and acidic residues" evidence="2">
    <location>
        <begin position="173"/>
        <end position="186"/>
    </location>
</feature>
<organism evidence="3 4">
    <name type="scientific">Megalurothrips usitatus</name>
    <name type="common">bean blossom thrips</name>
    <dbReference type="NCBI Taxonomy" id="439358"/>
    <lineage>
        <taxon>Eukaryota</taxon>
        <taxon>Metazoa</taxon>
        <taxon>Ecdysozoa</taxon>
        <taxon>Arthropoda</taxon>
        <taxon>Hexapoda</taxon>
        <taxon>Insecta</taxon>
        <taxon>Pterygota</taxon>
        <taxon>Neoptera</taxon>
        <taxon>Paraneoptera</taxon>
        <taxon>Thysanoptera</taxon>
        <taxon>Terebrantia</taxon>
        <taxon>Thripoidea</taxon>
        <taxon>Thripidae</taxon>
        <taxon>Megalurothrips</taxon>
    </lineage>
</organism>